<dbReference type="AlphaFoldDB" id="D4BL48"/>
<gene>
    <name evidence="3" type="ORF">CIT292_11288</name>
</gene>
<dbReference type="HOGENOM" id="CLU_1683457_0_0_6"/>
<organism evidence="3 4">
    <name type="scientific">Citrobacter youngae ATCC 29220</name>
    <dbReference type="NCBI Taxonomy" id="500640"/>
    <lineage>
        <taxon>Bacteria</taxon>
        <taxon>Pseudomonadati</taxon>
        <taxon>Pseudomonadota</taxon>
        <taxon>Gammaproteobacteria</taxon>
        <taxon>Enterobacterales</taxon>
        <taxon>Enterobacteriaceae</taxon>
        <taxon>Citrobacter</taxon>
        <taxon>Citrobacter freundii complex</taxon>
    </lineage>
</organism>
<evidence type="ECO:0000313" key="4">
    <source>
        <dbReference type="Proteomes" id="UP000003880"/>
    </source>
</evidence>
<sequence length="134" mass="14975">MSQRANILLNEFGVTQGIPDMKFNEEGLCSFLINDLYDITLIVDQDEKIFLYGVLVNAPIEEALQSALVLISANTYLFGSAEISCCYESQSQAFILMKSIDLNTLTASTIEDCIDKVIDAIKSIRLTLEEMKHQ</sequence>
<comment type="similarity">
    <text evidence="1">Belongs to the CesT/SycH chaperone family.</text>
</comment>
<dbReference type="eggNOG" id="ENOG5031QWQ">
    <property type="taxonomic scope" value="Bacteria"/>
</dbReference>
<dbReference type="Gene3D" id="3.30.1460.10">
    <property type="match status" value="1"/>
</dbReference>
<dbReference type="InterPro" id="IPR010261">
    <property type="entry name" value="Tir_chaperone"/>
</dbReference>
<accession>D4BL48</accession>
<dbReference type="SUPFAM" id="SSF69635">
    <property type="entry name" value="Type III secretory system chaperone-like"/>
    <property type="match status" value="1"/>
</dbReference>
<proteinExistence type="inferred from homology"/>
<dbReference type="Gene3D" id="1.10.287.390">
    <property type="match status" value="1"/>
</dbReference>
<evidence type="ECO:0000313" key="3">
    <source>
        <dbReference type="EMBL" id="EFE05367.1"/>
    </source>
</evidence>
<comment type="caution">
    <text evidence="3">The sequence shown here is derived from an EMBL/GenBank/DDBJ whole genome shotgun (WGS) entry which is preliminary data.</text>
</comment>
<dbReference type="RefSeq" id="WP_006688403.1">
    <property type="nucleotide sequence ID" value="NZ_GG730306.1"/>
</dbReference>
<dbReference type="Proteomes" id="UP000003880">
    <property type="component" value="Unassembled WGS sequence"/>
</dbReference>
<name>D4BL48_9ENTR</name>
<evidence type="ECO:0000256" key="2">
    <source>
        <dbReference type="ARBA" id="ARBA00093795"/>
    </source>
</evidence>
<evidence type="ECO:0000256" key="1">
    <source>
        <dbReference type="ARBA" id="ARBA00093771"/>
    </source>
</evidence>
<dbReference type="EMBL" id="ABWL02000042">
    <property type="protein sequence ID" value="EFE05367.1"/>
    <property type="molecule type" value="Genomic_DNA"/>
</dbReference>
<reference evidence="3 4" key="1">
    <citation type="submission" date="2010-02" db="EMBL/GenBank/DDBJ databases">
        <authorList>
            <person name="Weinstock G."/>
            <person name="Sodergren E."/>
            <person name="Clifton S."/>
            <person name="Fulton L."/>
            <person name="Fulton B."/>
            <person name="Courtney L."/>
            <person name="Fronick C."/>
            <person name="Harrison M."/>
            <person name="Strong C."/>
            <person name="Farmer C."/>
            <person name="Delahaunty K."/>
            <person name="Markovic C."/>
            <person name="Hall O."/>
            <person name="Minx P."/>
            <person name="Tomlinson C."/>
            <person name="Mitreva M."/>
            <person name="Nelson J."/>
            <person name="Hou S."/>
            <person name="Wollam A."/>
            <person name="Pepin K.H."/>
            <person name="Johnson M."/>
            <person name="Bhonagiri V."/>
            <person name="Zhang X."/>
            <person name="Suruliraj S."/>
            <person name="Warren W."/>
            <person name="Chinwalla A."/>
            <person name="Mardis E.R."/>
            <person name="Wilson R.K."/>
        </authorList>
    </citation>
    <scope>NUCLEOTIDE SEQUENCE [LARGE SCALE GENOMIC DNA]</scope>
    <source>
        <strain evidence="3 4">ATCC 29220</strain>
    </source>
</reference>
<dbReference type="Pfam" id="PF05932">
    <property type="entry name" value="CesT"/>
    <property type="match status" value="1"/>
</dbReference>
<dbReference type="GO" id="GO:0030254">
    <property type="term" value="P:protein secretion by the type III secretion system"/>
    <property type="evidence" value="ECO:0007669"/>
    <property type="project" value="InterPro"/>
</dbReference>
<protein>
    <recommendedName>
        <fullName evidence="2">Tir chaperone</fullName>
    </recommendedName>
</protein>